<dbReference type="GO" id="GO:0016651">
    <property type="term" value="F:oxidoreductase activity, acting on NAD(P)H"/>
    <property type="evidence" value="ECO:0007669"/>
    <property type="project" value="InterPro"/>
</dbReference>
<dbReference type="Pfam" id="PF08240">
    <property type="entry name" value="ADH_N"/>
    <property type="match status" value="1"/>
</dbReference>
<dbReference type="SUPFAM" id="SSF51735">
    <property type="entry name" value="NAD(P)-binding Rossmann-fold domains"/>
    <property type="match status" value="1"/>
</dbReference>
<proteinExistence type="predicted"/>
<dbReference type="EMBL" id="JAACJL010000045">
    <property type="protein sequence ID" value="KAF4613445.1"/>
    <property type="molecule type" value="Genomic_DNA"/>
</dbReference>
<evidence type="ECO:0000313" key="3">
    <source>
        <dbReference type="Proteomes" id="UP000521872"/>
    </source>
</evidence>
<feature type="domain" description="Enoyl reductase (ER)" evidence="1">
    <location>
        <begin position="37"/>
        <end position="356"/>
    </location>
</feature>
<dbReference type="CDD" id="cd08249">
    <property type="entry name" value="enoyl_reductase_like"/>
    <property type="match status" value="1"/>
</dbReference>
<dbReference type="PANTHER" id="PTHR45348">
    <property type="entry name" value="HYPOTHETICAL OXIDOREDUCTASE (EUROFUNG)"/>
    <property type="match status" value="1"/>
</dbReference>
<reference evidence="2 3" key="1">
    <citation type="submission" date="2019-12" db="EMBL/GenBank/DDBJ databases">
        <authorList>
            <person name="Floudas D."/>
            <person name="Bentzer J."/>
            <person name="Ahren D."/>
            <person name="Johansson T."/>
            <person name="Persson P."/>
            <person name="Tunlid A."/>
        </authorList>
    </citation>
    <scope>NUCLEOTIDE SEQUENCE [LARGE SCALE GENOMIC DNA]</scope>
    <source>
        <strain evidence="2 3">CBS 102.39</strain>
    </source>
</reference>
<dbReference type="InterPro" id="IPR020843">
    <property type="entry name" value="ER"/>
</dbReference>
<dbReference type="PANTHER" id="PTHR45348:SF2">
    <property type="entry name" value="ZINC-TYPE ALCOHOL DEHYDROGENASE-LIKE PROTEIN C2E1P3.01"/>
    <property type="match status" value="1"/>
</dbReference>
<comment type="caution">
    <text evidence="2">The sequence shown here is derived from an EMBL/GenBank/DDBJ whole genome shotgun (WGS) entry which is preliminary data.</text>
</comment>
<dbReference type="SMART" id="SM00829">
    <property type="entry name" value="PKS_ER"/>
    <property type="match status" value="1"/>
</dbReference>
<dbReference type="Gene3D" id="3.90.180.10">
    <property type="entry name" value="Medium-chain alcohol dehydrogenases, catalytic domain"/>
    <property type="match status" value="1"/>
</dbReference>
<dbReference type="InterPro" id="IPR013154">
    <property type="entry name" value="ADH-like_N"/>
</dbReference>
<dbReference type="AlphaFoldDB" id="A0A8H4QLN5"/>
<dbReference type="InterPro" id="IPR036291">
    <property type="entry name" value="NAD(P)-bd_dom_sf"/>
</dbReference>
<name>A0A8H4QLN5_9AGAR</name>
<evidence type="ECO:0000313" key="2">
    <source>
        <dbReference type="EMBL" id="KAF4613445.1"/>
    </source>
</evidence>
<gene>
    <name evidence="2" type="ORF">D9613_007423</name>
</gene>
<accession>A0A8H4QLN5</accession>
<dbReference type="InterPro" id="IPR011032">
    <property type="entry name" value="GroES-like_sf"/>
</dbReference>
<dbReference type="InterPro" id="IPR047122">
    <property type="entry name" value="Trans-enoyl_RdTase-like"/>
</dbReference>
<sequence length="364" mass="39414">MVYPGRSHVSLATYVTNTTRNMPPVVQKALFLTEKFGTISVQETQVHKPGPGEVLVKVHSTSLNPIDWKVQRMGLLVTEFPAVLGTDVAGEVVEVGEGVVGFEVGDRVFSHGVFENRHASFQQYTITWAASTAKIPPNITYDEAAAIPLALTTSTVGMYNVSPYGMGLSVPSSDETTGIYAGKPFVVIGGSSSVGQMVIQLARISGFSPIITTASLKHTEHLKSLGAAHILDRNLSSAELLSQFREISSEIQHIYDCVSYPETQQLAWDILSPGGQLAVVLPPIVESSPGKTVIHVWGNSRVPENRKLVAEFYHDTIYGLLERGLIKANNVEILPNGLAGIAEGFERMEKDQISALKLIAHPQE</sequence>
<organism evidence="2 3">
    <name type="scientific">Agrocybe pediades</name>
    <dbReference type="NCBI Taxonomy" id="84607"/>
    <lineage>
        <taxon>Eukaryota</taxon>
        <taxon>Fungi</taxon>
        <taxon>Dikarya</taxon>
        <taxon>Basidiomycota</taxon>
        <taxon>Agaricomycotina</taxon>
        <taxon>Agaricomycetes</taxon>
        <taxon>Agaricomycetidae</taxon>
        <taxon>Agaricales</taxon>
        <taxon>Agaricineae</taxon>
        <taxon>Strophariaceae</taxon>
        <taxon>Agrocybe</taxon>
    </lineage>
</organism>
<protein>
    <recommendedName>
        <fullName evidence="1">Enoyl reductase (ER) domain-containing protein</fullName>
    </recommendedName>
</protein>
<dbReference type="Proteomes" id="UP000521872">
    <property type="component" value="Unassembled WGS sequence"/>
</dbReference>
<dbReference type="Gene3D" id="3.40.50.720">
    <property type="entry name" value="NAD(P)-binding Rossmann-like Domain"/>
    <property type="match status" value="1"/>
</dbReference>
<dbReference type="Pfam" id="PF00107">
    <property type="entry name" value="ADH_zinc_N"/>
    <property type="match status" value="1"/>
</dbReference>
<dbReference type="InterPro" id="IPR013149">
    <property type="entry name" value="ADH-like_C"/>
</dbReference>
<keyword evidence="3" id="KW-1185">Reference proteome</keyword>
<dbReference type="SUPFAM" id="SSF50129">
    <property type="entry name" value="GroES-like"/>
    <property type="match status" value="1"/>
</dbReference>
<evidence type="ECO:0000259" key="1">
    <source>
        <dbReference type="SMART" id="SM00829"/>
    </source>
</evidence>